<accession>A0ABP1GEV9</accession>
<dbReference type="Proteomes" id="UP001497392">
    <property type="component" value="Unassembled WGS sequence"/>
</dbReference>
<dbReference type="InterPro" id="IPR009030">
    <property type="entry name" value="Growth_fac_rcpt_cys_sf"/>
</dbReference>
<sequence length="367" mass="38027">MYRLDLTRKVVPFARGVILKYTFAIRPAYHKAFGDMLRHGAQALLVLCGLAACLGVSADLQQLNLNGAEMNALRKQAATPPVPSQTVSPCKAIDPQCVDCANNVCTACNIIFTLDDATKKCVCPDGQQLAQDGTTCINMNLVNVGKFLYNNTAVQDGLYKATMKSVHNNKAVDSFVATTAKSAANLLQTGQNSIKQSASKVLASALAPVVQPAEFVAAPKQPLPESAPAPEVAAGAAMAGQGLPLPSGPALAPGDSAYEQLVAEGKAQQAQEIQSARAKILQASGLAPAQAIAPTVASVGSALQQAQQTAAVQQQQAQPSQAAPQQASQTQAAATPSGLNPISALISQAGGLLQNYLPNLGRRLLRE</sequence>
<dbReference type="EMBL" id="CAXHTA020000020">
    <property type="protein sequence ID" value="CAL5229248.1"/>
    <property type="molecule type" value="Genomic_DNA"/>
</dbReference>
<proteinExistence type="predicted"/>
<keyword evidence="3" id="KW-1185">Reference proteome</keyword>
<evidence type="ECO:0000256" key="1">
    <source>
        <dbReference type="SAM" id="MobiDB-lite"/>
    </source>
</evidence>
<name>A0ABP1GEV9_9CHLO</name>
<evidence type="ECO:0000313" key="3">
    <source>
        <dbReference type="Proteomes" id="UP001497392"/>
    </source>
</evidence>
<gene>
    <name evidence="2" type="primary">g12538</name>
    <name evidence="2" type="ORF">VP750_LOCUS11154</name>
</gene>
<feature type="region of interest" description="Disordered" evidence="1">
    <location>
        <begin position="317"/>
        <end position="336"/>
    </location>
</feature>
<protein>
    <submittedName>
        <fullName evidence="2">G12538 protein</fullName>
    </submittedName>
</protein>
<dbReference type="SUPFAM" id="SSF57184">
    <property type="entry name" value="Growth factor receptor domain"/>
    <property type="match status" value="1"/>
</dbReference>
<organism evidence="2 3">
    <name type="scientific">Coccomyxa viridis</name>
    <dbReference type="NCBI Taxonomy" id="1274662"/>
    <lineage>
        <taxon>Eukaryota</taxon>
        <taxon>Viridiplantae</taxon>
        <taxon>Chlorophyta</taxon>
        <taxon>core chlorophytes</taxon>
        <taxon>Trebouxiophyceae</taxon>
        <taxon>Trebouxiophyceae incertae sedis</taxon>
        <taxon>Coccomyxaceae</taxon>
        <taxon>Coccomyxa</taxon>
    </lineage>
</organism>
<evidence type="ECO:0000313" key="2">
    <source>
        <dbReference type="EMBL" id="CAL5229248.1"/>
    </source>
</evidence>
<reference evidence="2 3" key="1">
    <citation type="submission" date="2024-06" db="EMBL/GenBank/DDBJ databases">
        <authorList>
            <person name="Kraege A."/>
            <person name="Thomma B."/>
        </authorList>
    </citation>
    <scope>NUCLEOTIDE SEQUENCE [LARGE SCALE GENOMIC DNA]</scope>
</reference>
<comment type="caution">
    <text evidence="2">The sequence shown here is derived from an EMBL/GenBank/DDBJ whole genome shotgun (WGS) entry which is preliminary data.</text>
</comment>